<dbReference type="OrthoDB" id="3163890at2759"/>
<gene>
    <name evidence="1" type="ORF">LACBIDRAFT_333493</name>
</gene>
<dbReference type="KEGG" id="lbc:LACBIDRAFT_333493"/>
<protein>
    <submittedName>
        <fullName evidence="1">Predicted protein</fullName>
    </submittedName>
</protein>
<evidence type="ECO:0000313" key="1">
    <source>
        <dbReference type="EMBL" id="EDR01165.1"/>
    </source>
</evidence>
<dbReference type="GeneID" id="6083799"/>
<dbReference type="EMBL" id="DS547142">
    <property type="protein sequence ID" value="EDR01165.1"/>
    <property type="molecule type" value="Genomic_DNA"/>
</dbReference>
<dbReference type="InParanoid" id="B0DW34"/>
<sequence>MRLKVQCHAFLVGKGLIEASDPFFSAMPHENAPLYITTWIMHQCDSVNLDGSEKDVNQERSTYAHAQKMWAAMTYVFGRIHGLGTLPWHKDSTGKMVGNPSVSVAISSYMVQAGETATSAQAIASKNCSEWRQGNYFIQCLAELIIESSYTDIKPFFWHQLSEAEWHLCPVTALAEWLAYSKIKRGPLFPKMNKHEQILQNQCISMLHKHREIPGMLQE</sequence>
<accession>B0DW34</accession>
<organism evidence="2">
    <name type="scientific">Laccaria bicolor (strain S238N-H82 / ATCC MYA-4686)</name>
    <name type="common">Bicoloured deceiver</name>
    <name type="synonym">Laccaria laccata var. bicolor</name>
    <dbReference type="NCBI Taxonomy" id="486041"/>
    <lineage>
        <taxon>Eukaryota</taxon>
        <taxon>Fungi</taxon>
        <taxon>Dikarya</taxon>
        <taxon>Basidiomycota</taxon>
        <taxon>Agaricomycotina</taxon>
        <taxon>Agaricomycetes</taxon>
        <taxon>Agaricomycetidae</taxon>
        <taxon>Agaricales</taxon>
        <taxon>Agaricineae</taxon>
        <taxon>Hydnangiaceae</taxon>
        <taxon>Laccaria</taxon>
    </lineage>
</organism>
<dbReference type="RefSeq" id="XP_001888207.1">
    <property type="nucleotide sequence ID" value="XM_001888172.1"/>
</dbReference>
<dbReference type="HOGENOM" id="CLU_1261705_0_0_1"/>
<evidence type="ECO:0000313" key="2">
    <source>
        <dbReference type="Proteomes" id="UP000001194"/>
    </source>
</evidence>
<dbReference type="AlphaFoldDB" id="B0DW34"/>
<dbReference type="Proteomes" id="UP000001194">
    <property type="component" value="Unassembled WGS sequence"/>
</dbReference>
<keyword evidence="2" id="KW-1185">Reference proteome</keyword>
<name>B0DW34_LACBS</name>
<proteinExistence type="predicted"/>
<reference evidence="1 2" key="1">
    <citation type="journal article" date="2008" name="Nature">
        <title>The genome of Laccaria bicolor provides insights into mycorrhizal symbiosis.</title>
        <authorList>
            <person name="Martin F."/>
            <person name="Aerts A."/>
            <person name="Ahren D."/>
            <person name="Brun A."/>
            <person name="Danchin E.G.J."/>
            <person name="Duchaussoy F."/>
            <person name="Gibon J."/>
            <person name="Kohler A."/>
            <person name="Lindquist E."/>
            <person name="Pereda V."/>
            <person name="Salamov A."/>
            <person name="Shapiro H.J."/>
            <person name="Wuyts J."/>
            <person name="Blaudez D."/>
            <person name="Buee M."/>
            <person name="Brokstein P."/>
            <person name="Canbaeck B."/>
            <person name="Cohen D."/>
            <person name="Courty P.E."/>
            <person name="Coutinho P.M."/>
            <person name="Delaruelle C."/>
            <person name="Detter J.C."/>
            <person name="Deveau A."/>
            <person name="DiFazio S."/>
            <person name="Duplessis S."/>
            <person name="Fraissinet-Tachet L."/>
            <person name="Lucic E."/>
            <person name="Frey-Klett P."/>
            <person name="Fourrey C."/>
            <person name="Feussner I."/>
            <person name="Gay G."/>
            <person name="Grimwood J."/>
            <person name="Hoegger P.J."/>
            <person name="Jain P."/>
            <person name="Kilaru S."/>
            <person name="Labbe J."/>
            <person name="Lin Y.C."/>
            <person name="Legue V."/>
            <person name="Le Tacon F."/>
            <person name="Marmeisse R."/>
            <person name="Melayah D."/>
            <person name="Montanini B."/>
            <person name="Muratet M."/>
            <person name="Nehls U."/>
            <person name="Niculita-Hirzel H."/>
            <person name="Oudot-Le Secq M.P."/>
            <person name="Peter M."/>
            <person name="Quesneville H."/>
            <person name="Rajashekar B."/>
            <person name="Reich M."/>
            <person name="Rouhier N."/>
            <person name="Schmutz J."/>
            <person name="Yin T."/>
            <person name="Chalot M."/>
            <person name="Henrissat B."/>
            <person name="Kuees U."/>
            <person name="Lucas S."/>
            <person name="Van de Peer Y."/>
            <person name="Podila G.K."/>
            <person name="Polle A."/>
            <person name="Pukkila P.J."/>
            <person name="Richardson P.M."/>
            <person name="Rouze P."/>
            <person name="Sanders I.R."/>
            <person name="Stajich J.E."/>
            <person name="Tunlid A."/>
            <person name="Tuskan G."/>
            <person name="Grigoriev I.V."/>
        </authorList>
    </citation>
    <scope>NUCLEOTIDE SEQUENCE [LARGE SCALE GENOMIC DNA]</scope>
    <source>
        <strain evidence="2">S238N-H82 / ATCC MYA-4686</strain>
    </source>
</reference>